<proteinExistence type="predicted"/>
<dbReference type="EMBL" id="JAPFFF010000010">
    <property type="protein sequence ID" value="KAK8880898.1"/>
    <property type="molecule type" value="Genomic_DNA"/>
</dbReference>
<keyword evidence="2" id="KW-1185">Reference proteome</keyword>
<sequence length="210" mass="24977">MKGKTNDNLRILVYDRDHLFAFCEQKAKNSDQKMMKTKFKKLLDIIDRHGVKEYQDFLSFLQKYKFRAPEQKDLICSILNKLVLTPTENNTQIEFNVRDLNKTDLGKRNIILTAIAIEYPNELVKYIIEYIQDPQKNIKIDDQDKFINKIKTIINRAKKEISVIGERKESNDFNLSSTLFDDKEMDLYDENIFLDEDDDEHIMDLMMKHI</sequence>
<dbReference type="Proteomes" id="UP001470230">
    <property type="component" value="Unassembled WGS sequence"/>
</dbReference>
<evidence type="ECO:0000313" key="1">
    <source>
        <dbReference type="EMBL" id="KAK8880898.1"/>
    </source>
</evidence>
<comment type="caution">
    <text evidence="1">The sequence shown here is derived from an EMBL/GenBank/DDBJ whole genome shotgun (WGS) entry which is preliminary data.</text>
</comment>
<gene>
    <name evidence="1" type="ORF">M9Y10_003597</name>
</gene>
<evidence type="ECO:0000313" key="2">
    <source>
        <dbReference type="Proteomes" id="UP001470230"/>
    </source>
</evidence>
<accession>A0ABR2JQ35</accession>
<name>A0ABR2JQ35_9EUKA</name>
<protein>
    <submittedName>
        <fullName evidence="1">Uncharacterized protein</fullName>
    </submittedName>
</protein>
<organism evidence="1 2">
    <name type="scientific">Tritrichomonas musculus</name>
    <dbReference type="NCBI Taxonomy" id="1915356"/>
    <lineage>
        <taxon>Eukaryota</taxon>
        <taxon>Metamonada</taxon>
        <taxon>Parabasalia</taxon>
        <taxon>Tritrichomonadida</taxon>
        <taxon>Tritrichomonadidae</taxon>
        <taxon>Tritrichomonas</taxon>
    </lineage>
</organism>
<reference evidence="1 2" key="1">
    <citation type="submission" date="2024-04" db="EMBL/GenBank/DDBJ databases">
        <title>Tritrichomonas musculus Genome.</title>
        <authorList>
            <person name="Alves-Ferreira E."/>
            <person name="Grigg M."/>
            <person name="Lorenzi H."/>
            <person name="Galac M."/>
        </authorList>
    </citation>
    <scope>NUCLEOTIDE SEQUENCE [LARGE SCALE GENOMIC DNA]</scope>
    <source>
        <strain evidence="1 2">EAF2021</strain>
    </source>
</reference>